<comment type="caution">
    <text evidence="1">The sequence shown here is derived from an EMBL/GenBank/DDBJ whole genome shotgun (WGS) entry which is preliminary data.</text>
</comment>
<evidence type="ECO:0000313" key="2">
    <source>
        <dbReference type="Proteomes" id="UP000253208"/>
    </source>
</evidence>
<protein>
    <submittedName>
        <fullName evidence="1">Uncharacterized protein</fullName>
    </submittedName>
</protein>
<dbReference type="RefSeq" id="WP_114001752.1">
    <property type="nucleotide sequence ID" value="NZ_PSQG01000004.1"/>
</dbReference>
<name>A0A367G498_9FIRM</name>
<accession>A0A367G498</accession>
<proteinExistence type="predicted"/>
<organism evidence="1 2">
    <name type="scientific">Blautia obeum</name>
    <dbReference type="NCBI Taxonomy" id="40520"/>
    <lineage>
        <taxon>Bacteria</taxon>
        <taxon>Bacillati</taxon>
        <taxon>Bacillota</taxon>
        <taxon>Clostridia</taxon>
        <taxon>Lachnospirales</taxon>
        <taxon>Lachnospiraceae</taxon>
        <taxon>Blautia</taxon>
    </lineage>
</organism>
<dbReference type="Proteomes" id="UP000253208">
    <property type="component" value="Unassembled WGS sequence"/>
</dbReference>
<sequence>MKFIINDTITKMYQILGDNPEFDPIKFELKNNIVDIAITVFKEVVNYLAFPKYIEVIKQELFSPLNMSPSDSELNYIIECRSESLKKKVPKFLEMAISVENQIYYEKNINYNICLPLVICILNMIKNIIIEYYFRFEDEEVFFDIDFTAYEVVEEYILYLLDYLNKRLDTIENDVKFFLQDQEVRAPEKGN</sequence>
<dbReference type="AlphaFoldDB" id="A0A367G498"/>
<dbReference type="EMBL" id="PSQG01000004">
    <property type="protein sequence ID" value="RCH45475.1"/>
    <property type="molecule type" value="Genomic_DNA"/>
</dbReference>
<reference evidence="1 2" key="1">
    <citation type="submission" date="2018-02" db="EMBL/GenBank/DDBJ databases">
        <title>Complete genome sequencing of Faecalibacterium prausnitzii strains isolated from the human gut.</title>
        <authorList>
            <person name="Fitzgerald B.C."/>
            <person name="Shkoporov A.N."/>
            <person name="Ross P.R."/>
            <person name="Hill C."/>
        </authorList>
    </citation>
    <scope>NUCLEOTIDE SEQUENCE [LARGE SCALE GENOMIC DNA]</scope>
    <source>
        <strain evidence="1 2">APC942/31-1</strain>
    </source>
</reference>
<gene>
    <name evidence="1" type="ORF">C4886_03880</name>
</gene>
<evidence type="ECO:0000313" key="1">
    <source>
        <dbReference type="EMBL" id="RCH45475.1"/>
    </source>
</evidence>